<dbReference type="Proteomes" id="UP000811545">
    <property type="component" value="Unassembled WGS sequence"/>
</dbReference>
<accession>A0A9E2BI64</accession>
<sequence>MSLPSFPVLSENPEYPMITEFAWHTSVVHYGGKAEQRRSNIIRDRRRFIFRYRLMALEDKNLLLNFFNEILNRRFNWLNPEDRLVYIVRFDITQLNLPYVSFGYWDTDWVRLIEVI</sequence>
<comment type="caution">
    <text evidence="1">The sequence shown here is derived from an EMBL/GenBank/DDBJ whole genome shotgun (WGS) entry which is preliminary data.</text>
</comment>
<evidence type="ECO:0000313" key="2">
    <source>
        <dbReference type="Proteomes" id="UP000811545"/>
    </source>
</evidence>
<protein>
    <submittedName>
        <fullName evidence="1">Uncharacterized protein</fullName>
    </submittedName>
</protein>
<organism evidence="1 2">
    <name type="scientific">Psychracetigena formicireducens</name>
    <dbReference type="NCBI Taxonomy" id="2986056"/>
    <lineage>
        <taxon>Bacteria</taxon>
        <taxon>Bacillati</taxon>
        <taxon>Candidatus Lithacetigenota</taxon>
        <taxon>Candidatus Psychracetigena</taxon>
    </lineage>
</organism>
<name>A0A9E2BI64_PSYF1</name>
<gene>
    <name evidence="1" type="ORF">DDT42_00437</name>
</gene>
<dbReference type="EMBL" id="QLTW01000013">
    <property type="protein sequence ID" value="MBT9144595.1"/>
    <property type="molecule type" value="Genomic_DNA"/>
</dbReference>
<reference evidence="1 2" key="1">
    <citation type="journal article" date="2021" name="bioRxiv">
        <title>Unique metabolic strategies in Hadean analogues reveal hints for primordial physiology.</title>
        <authorList>
            <person name="Nobu M.K."/>
            <person name="Nakai R."/>
            <person name="Tamazawa S."/>
            <person name="Mori H."/>
            <person name="Toyoda A."/>
            <person name="Ijiri A."/>
            <person name="Suzuki S."/>
            <person name="Kurokawa K."/>
            <person name="Kamagata Y."/>
            <person name="Tamaki H."/>
        </authorList>
    </citation>
    <scope>NUCLEOTIDE SEQUENCE [LARGE SCALE GENOMIC DNA]</scope>
    <source>
        <strain evidence="1">BS525</strain>
    </source>
</reference>
<evidence type="ECO:0000313" key="1">
    <source>
        <dbReference type="EMBL" id="MBT9144595.1"/>
    </source>
</evidence>
<dbReference type="AlphaFoldDB" id="A0A9E2BI64"/>
<proteinExistence type="predicted"/>